<dbReference type="GO" id="GO:0016758">
    <property type="term" value="F:hexosyltransferase activity"/>
    <property type="evidence" value="ECO:0007669"/>
    <property type="project" value="UniProtKB-ARBA"/>
</dbReference>
<dbReference type="EMBL" id="CP040710">
    <property type="protein sequence ID" value="QCW99662.1"/>
    <property type="molecule type" value="Genomic_DNA"/>
</dbReference>
<evidence type="ECO:0000256" key="1">
    <source>
        <dbReference type="ARBA" id="ARBA00022676"/>
    </source>
</evidence>
<keyword evidence="2 4" id="KW-0808">Transferase</keyword>
<dbReference type="Proteomes" id="UP000310017">
    <property type="component" value="Chromosome"/>
</dbReference>
<keyword evidence="1" id="KW-0328">Glycosyltransferase</keyword>
<dbReference type="SUPFAM" id="SSF53448">
    <property type="entry name" value="Nucleotide-diphospho-sugar transferases"/>
    <property type="match status" value="1"/>
</dbReference>
<dbReference type="InterPro" id="IPR001173">
    <property type="entry name" value="Glyco_trans_2-like"/>
</dbReference>
<sequence length="320" mass="37458">MDLASPKISVVIPVYKVKDTLHQCVDSVIAQTYTNLEIILVNDGSPDSCGAICDEYAKKDDRIKVIHQENQGLSMARNNGIKVATGTYFGCVDSDDYIRPKMYELLLKAMLAHKLQVVECSLQKGESTYFEQEDKVIVEPLDTAFERIVYPGFYNVWNKLYAYDLIKDIQFEKDKIYEDILFLSQVYQKIDKLGFIPLALYYYSQEGESIMRSNYGQKKLDGFWVIKRAMENFFNIAKTPRAKEILRKNYLGNLQYHFHSLLENPHLDPSKDNLKKMRSLIIENSKKPYLNPYIKLINTLPFWGYRMFYKLNKQRLKLRN</sequence>
<reference evidence="4 5" key="1">
    <citation type="submission" date="2019-05" db="EMBL/GenBank/DDBJ databases">
        <title>Genome sequencing of F202Z8.</title>
        <authorList>
            <person name="Kwon Y.M."/>
        </authorList>
    </citation>
    <scope>NUCLEOTIDE SEQUENCE [LARGE SCALE GENOMIC DNA]</scope>
    <source>
        <strain evidence="4 5">F202Z8</strain>
    </source>
</reference>
<evidence type="ECO:0000313" key="4">
    <source>
        <dbReference type="EMBL" id="QCW99662.1"/>
    </source>
</evidence>
<dbReference type="Gene3D" id="3.90.550.10">
    <property type="entry name" value="Spore Coat Polysaccharide Biosynthesis Protein SpsA, Chain A"/>
    <property type="match status" value="1"/>
</dbReference>
<dbReference type="PANTHER" id="PTHR22916:SF51">
    <property type="entry name" value="GLYCOSYLTRANSFERASE EPSH-RELATED"/>
    <property type="match status" value="1"/>
</dbReference>
<evidence type="ECO:0000313" key="5">
    <source>
        <dbReference type="Proteomes" id="UP000310017"/>
    </source>
</evidence>
<dbReference type="Pfam" id="PF00535">
    <property type="entry name" value="Glycos_transf_2"/>
    <property type="match status" value="1"/>
</dbReference>
<name>A0A5B7SRK9_9FLAO</name>
<keyword evidence="5" id="KW-1185">Reference proteome</keyword>
<dbReference type="InterPro" id="IPR029044">
    <property type="entry name" value="Nucleotide-diphossugar_trans"/>
</dbReference>
<dbReference type="OrthoDB" id="9815829at2"/>
<accession>A0A5B7SRK9</accession>
<gene>
    <name evidence="4" type="ORF">FGM00_05945</name>
</gene>
<evidence type="ECO:0000259" key="3">
    <source>
        <dbReference type="Pfam" id="PF00535"/>
    </source>
</evidence>
<dbReference type="KEGG" id="asag:FGM00_05945"/>
<proteinExistence type="predicted"/>
<dbReference type="PANTHER" id="PTHR22916">
    <property type="entry name" value="GLYCOSYLTRANSFERASE"/>
    <property type="match status" value="1"/>
</dbReference>
<dbReference type="RefSeq" id="WP_138852015.1">
    <property type="nucleotide sequence ID" value="NZ_CP040710.1"/>
</dbReference>
<dbReference type="AlphaFoldDB" id="A0A5B7SRK9"/>
<dbReference type="CDD" id="cd00761">
    <property type="entry name" value="Glyco_tranf_GTA_type"/>
    <property type="match status" value="1"/>
</dbReference>
<evidence type="ECO:0000256" key="2">
    <source>
        <dbReference type="ARBA" id="ARBA00022679"/>
    </source>
</evidence>
<organism evidence="4 5">
    <name type="scientific">Aggregatimonas sangjinii</name>
    <dbReference type="NCBI Taxonomy" id="2583587"/>
    <lineage>
        <taxon>Bacteria</taxon>
        <taxon>Pseudomonadati</taxon>
        <taxon>Bacteroidota</taxon>
        <taxon>Flavobacteriia</taxon>
        <taxon>Flavobacteriales</taxon>
        <taxon>Flavobacteriaceae</taxon>
        <taxon>Aggregatimonas</taxon>
    </lineage>
</organism>
<protein>
    <submittedName>
        <fullName evidence="4">Glycosyltransferase</fullName>
    </submittedName>
</protein>
<feature type="domain" description="Glycosyltransferase 2-like" evidence="3">
    <location>
        <begin position="9"/>
        <end position="125"/>
    </location>
</feature>